<dbReference type="SUPFAM" id="SSF89550">
    <property type="entry name" value="PHP domain-like"/>
    <property type="match status" value="1"/>
</dbReference>
<dbReference type="PANTHER" id="PTHR13031">
    <property type="entry name" value="RIBONUCLEASE P SUBUNIT P30"/>
    <property type="match status" value="1"/>
</dbReference>
<name>A0A5J5BS03_9ASTE</name>
<dbReference type="GO" id="GO:0016787">
    <property type="term" value="F:hydrolase activity"/>
    <property type="evidence" value="ECO:0007669"/>
    <property type="project" value="UniProtKB-KW"/>
</dbReference>
<evidence type="ECO:0000256" key="2">
    <source>
        <dbReference type="ARBA" id="ARBA00007331"/>
    </source>
</evidence>
<dbReference type="FunFam" id="3.20.20.140:FF:000044">
    <property type="entry name" value="Polymerase/histidinol phosphatase-like protein"/>
    <property type="match status" value="1"/>
</dbReference>
<dbReference type="InterPro" id="IPR016195">
    <property type="entry name" value="Pol/histidinol_Pase-like"/>
</dbReference>
<dbReference type="Pfam" id="PF01876">
    <property type="entry name" value="RNase_P_p30"/>
    <property type="match status" value="1"/>
</dbReference>
<dbReference type="PANTHER" id="PTHR13031:SF0">
    <property type="entry name" value="RIBONUCLEASE P PROTEIN SUBUNIT P30"/>
    <property type="match status" value="1"/>
</dbReference>
<gene>
    <name evidence="7" type="ORF">F0562_021852</name>
</gene>
<dbReference type="Proteomes" id="UP000325577">
    <property type="component" value="Linkage Group LG11"/>
</dbReference>
<keyword evidence="8" id="KW-1185">Reference proteome</keyword>
<feature type="compositionally biased region" description="Basic and acidic residues" evidence="6">
    <location>
        <begin position="551"/>
        <end position="561"/>
    </location>
</feature>
<sequence length="638" mass="70890">MGFFDLNIPYVESDKHIPDKPARKTTRLKLIVKAMELGYTGVAYNRTIKGVMSELDRCSISLFPLSSLLKLAPSLSASVKLHRDLLNVPLSTPFRQYTRLTVLVDSPAQALALNSGNPILKSYDIVAVRPLNQNAFEQSCQASEADLIAIDFSEKLPFRLKQSVVKTAIGRGVYFEITYSGLIMDAQVRRQMISNAKLLVDWTRGKNIIFSSAAPSVTEVRGPNDVANLSSLLGLPMERAKAAISKNCRSLIANALRKKRYHKGAIRVELVSSGEQFDSKEPWFGDWLKWDPISSGEGDLLLDDMAKSFCASSKVSKTVKAIDFASVVDSLPSHGLQVKDFLSVTKPASQPLDIDQNLSAAEETQISIFEESKKLFSPTDTLKDFTKAEEIINHSTMTEEPKSLNGLEAYFAPTGIELHDLQSQHCRASYEANVMLACDNAKFQSLANDTDMVTACKNTVADAEISTLSKDVKFSAFQSDESERPSSLDVVFAAQNAAMDELLTDTEIKNKELYLASCETSLDEGSSEREQLRETRDDSAVTLADGLPVEGSHDKMKDNNDHSVTNYELVNELPMDEQKQTKDHTELNSPVLVESVSGKSRVKYRTTRRSLLFPFKRVLNPVPFKRKARKFKSKIKML</sequence>
<dbReference type="OrthoDB" id="17948at2759"/>
<evidence type="ECO:0000313" key="7">
    <source>
        <dbReference type="EMBL" id="KAA8543971.1"/>
    </source>
</evidence>
<dbReference type="GO" id="GO:0005655">
    <property type="term" value="C:nucleolar ribonuclease P complex"/>
    <property type="evidence" value="ECO:0007669"/>
    <property type="project" value="TreeGrafter"/>
</dbReference>
<protein>
    <submittedName>
        <fullName evidence="7">Uncharacterized protein</fullName>
    </submittedName>
</protein>
<keyword evidence="3" id="KW-0819">tRNA processing</keyword>
<dbReference type="GO" id="GO:0008033">
    <property type="term" value="P:tRNA processing"/>
    <property type="evidence" value="ECO:0007669"/>
    <property type="project" value="UniProtKB-KW"/>
</dbReference>
<dbReference type="GO" id="GO:0003723">
    <property type="term" value="F:RNA binding"/>
    <property type="evidence" value="ECO:0007669"/>
    <property type="project" value="TreeGrafter"/>
</dbReference>
<evidence type="ECO:0000313" key="8">
    <source>
        <dbReference type="Proteomes" id="UP000325577"/>
    </source>
</evidence>
<dbReference type="InterPro" id="IPR002738">
    <property type="entry name" value="RNase_P_p30"/>
</dbReference>
<keyword evidence="4" id="KW-0378">Hydrolase</keyword>
<evidence type="ECO:0000256" key="3">
    <source>
        <dbReference type="ARBA" id="ARBA00022694"/>
    </source>
</evidence>
<evidence type="ECO:0000256" key="6">
    <source>
        <dbReference type="SAM" id="MobiDB-lite"/>
    </source>
</evidence>
<evidence type="ECO:0000256" key="5">
    <source>
        <dbReference type="ARBA" id="ARBA00023242"/>
    </source>
</evidence>
<dbReference type="AlphaFoldDB" id="A0A5J5BS03"/>
<feature type="compositionally biased region" description="Basic and acidic residues" evidence="6">
    <location>
        <begin position="526"/>
        <end position="539"/>
    </location>
</feature>
<dbReference type="EMBL" id="CM018034">
    <property type="protein sequence ID" value="KAA8543971.1"/>
    <property type="molecule type" value="Genomic_DNA"/>
</dbReference>
<evidence type="ECO:0000256" key="4">
    <source>
        <dbReference type="ARBA" id="ARBA00022801"/>
    </source>
</evidence>
<proteinExistence type="inferred from homology"/>
<comment type="subcellular location">
    <subcellularLocation>
        <location evidence="1">Nucleus</location>
    </subcellularLocation>
</comment>
<evidence type="ECO:0000256" key="1">
    <source>
        <dbReference type="ARBA" id="ARBA00004123"/>
    </source>
</evidence>
<accession>A0A5J5BS03</accession>
<comment type="similarity">
    <text evidence="2">Belongs to the eukaryotic/archaeal RNase P protein component 3 family.</text>
</comment>
<reference evidence="7 8" key="1">
    <citation type="submission" date="2019-09" db="EMBL/GenBank/DDBJ databases">
        <title>A chromosome-level genome assembly of the Chinese tupelo Nyssa sinensis.</title>
        <authorList>
            <person name="Yang X."/>
            <person name="Kang M."/>
            <person name="Yang Y."/>
            <person name="Xiong H."/>
            <person name="Wang M."/>
            <person name="Zhang Z."/>
            <person name="Wang Z."/>
            <person name="Wu H."/>
            <person name="Ma T."/>
            <person name="Liu J."/>
            <person name="Xi Z."/>
        </authorList>
    </citation>
    <scope>NUCLEOTIDE SEQUENCE [LARGE SCALE GENOMIC DNA]</scope>
    <source>
        <strain evidence="7">J267</strain>
        <tissue evidence="7">Leaf</tissue>
    </source>
</reference>
<feature type="region of interest" description="Disordered" evidence="6">
    <location>
        <begin position="522"/>
        <end position="561"/>
    </location>
</feature>
<dbReference type="Gene3D" id="3.20.20.140">
    <property type="entry name" value="Metal-dependent hydrolases"/>
    <property type="match status" value="1"/>
</dbReference>
<organism evidence="7 8">
    <name type="scientific">Nyssa sinensis</name>
    <dbReference type="NCBI Taxonomy" id="561372"/>
    <lineage>
        <taxon>Eukaryota</taxon>
        <taxon>Viridiplantae</taxon>
        <taxon>Streptophyta</taxon>
        <taxon>Embryophyta</taxon>
        <taxon>Tracheophyta</taxon>
        <taxon>Spermatophyta</taxon>
        <taxon>Magnoliopsida</taxon>
        <taxon>eudicotyledons</taxon>
        <taxon>Gunneridae</taxon>
        <taxon>Pentapetalae</taxon>
        <taxon>asterids</taxon>
        <taxon>Cornales</taxon>
        <taxon>Nyssaceae</taxon>
        <taxon>Nyssa</taxon>
    </lineage>
</organism>
<keyword evidence="5" id="KW-0539">Nucleus</keyword>